<dbReference type="EMBL" id="AP024169">
    <property type="protein sequence ID" value="BCN29747.1"/>
    <property type="molecule type" value="Genomic_DNA"/>
</dbReference>
<gene>
    <name evidence="1" type="ORF">bsdtb5_10420</name>
</gene>
<sequence>MSAFLGPIHYWLYNKILLQQEFVDSITDYAENKLGNTDFKKTLDEKYGEMDLRPLGEIINPSDIHGWLQERVQMVEKKFAYSITELLKKDQGTLLADLEEIYYQIGKKKRAEVNEKYGTNDSYQIEEIYKELQDLLLDGMPCDHATSISESTNDYILIIRHTCVHHEYWDAIGGDVSKYYQLRDAFTKGYLEELNISYEQIDEDTFKLSK</sequence>
<evidence type="ECO:0000313" key="2">
    <source>
        <dbReference type="Proteomes" id="UP000595897"/>
    </source>
</evidence>
<name>A0A7R7EJS8_9FIRM</name>
<proteinExistence type="predicted"/>
<dbReference type="KEGG" id="ahb:bsdtb5_10420"/>
<dbReference type="RefSeq" id="WP_271715011.1">
    <property type="nucleotide sequence ID" value="NZ_AP024169.1"/>
</dbReference>
<evidence type="ECO:0000313" key="1">
    <source>
        <dbReference type="EMBL" id="BCN29747.1"/>
    </source>
</evidence>
<protein>
    <submittedName>
        <fullName evidence="1">Uncharacterized protein</fullName>
    </submittedName>
</protein>
<dbReference type="AlphaFoldDB" id="A0A7R7EJS8"/>
<accession>A0A7R7EJS8</accession>
<keyword evidence="2" id="KW-1185">Reference proteome</keyword>
<dbReference type="Proteomes" id="UP000595897">
    <property type="component" value="Chromosome"/>
</dbReference>
<organism evidence="1 2">
    <name type="scientific">Anaeromicropila herbilytica</name>
    <dbReference type="NCBI Taxonomy" id="2785025"/>
    <lineage>
        <taxon>Bacteria</taxon>
        <taxon>Bacillati</taxon>
        <taxon>Bacillota</taxon>
        <taxon>Clostridia</taxon>
        <taxon>Lachnospirales</taxon>
        <taxon>Lachnospiraceae</taxon>
        <taxon>Anaeromicropila</taxon>
    </lineage>
</organism>
<reference evidence="1 2" key="1">
    <citation type="submission" date="2020-11" db="EMBL/GenBank/DDBJ databases">
        <title>Draft genome sequencing of a Lachnospiraceae strain isolated from anoxic soil subjected to BSD treatment.</title>
        <authorList>
            <person name="Uek A."/>
            <person name="Tonouchi A."/>
        </authorList>
    </citation>
    <scope>NUCLEOTIDE SEQUENCE [LARGE SCALE GENOMIC DNA]</scope>
    <source>
        <strain evidence="1 2">TB5</strain>
    </source>
</reference>